<evidence type="ECO:0000256" key="1">
    <source>
        <dbReference type="SAM" id="MobiDB-lite"/>
    </source>
</evidence>
<keyword evidence="2" id="KW-0732">Signal</keyword>
<dbReference type="Pfam" id="PF08310">
    <property type="entry name" value="LGFP"/>
    <property type="match status" value="3"/>
</dbReference>
<proteinExistence type="predicted"/>
<name>A0ABN2K5P7_9MICC</name>
<accession>A0ABN2K5P7</accession>
<reference evidence="3 4" key="1">
    <citation type="journal article" date="2019" name="Int. J. Syst. Evol. Microbiol.">
        <title>The Global Catalogue of Microorganisms (GCM) 10K type strain sequencing project: providing services to taxonomists for standard genome sequencing and annotation.</title>
        <authorList>
            <consortium name="The Broad Institute Genomics Platform"/>
            <consortium name="The Broad Institute Genome Sequencing Center for Infectious Disease"/>
            <person name="Wu L."/>
            <person name="Ma J."/>
        </authorList>
    </citation>
    <scope>NUCLEOTIDE SEQUENCE [LARGE SCALE GENOMIC DNA]</scope>
    <source>
        <strain evidence="3 4">JCM 14735</strain>
    </source>
</reference>
<feature type="compositionally biased region" description="Basic residues" evidence="1">
    <location>
        <begin position="491"/>
        <end position="500"/>
    </location>
</feature>
<comment type="caution">
    <text evidence="3">The sequence shown here is derived from an EMBL/GenBank/DDBJ whole genome shotgun (WGS) entry which is preliminary data.</text>
</comment>
<feature type="region of interest" description="Disordered" evidence="1">
    <location>
        <begin position="255"/>
        <end position="277"/>
    </location>
</feature>
<evidence type="ECO:0000256" key="2">
    <source>
        <dbReference type="SAM" id="SignalP"/>
    </source>
</evidence>
<feature type="region of interest" description="Disordered" evidence="1">
    <location>
        <begin position="460"/>
        <end position="525"/>
    </location>
</feature>
<dbReference type="Proteomes" id="UP001501204">
    <property type="component" value="Unassembled WGS sequence"/>
</dbReference>
<dbReference type="EMBL" id="BAAAOA010000007">
    <property type="protein sequence ID" value="GAA1748910.1"/>
    <property type="molecule type" value="Genomic_DNA"/>
</dbReference>
<protein>
    <recommendedName>
        <fullName evidence="5">LGFP repeat-containing protein</fullName>
    </recommendedName>
</protein>
<feature type="chain" id="PRO_5047474535" description="LGFP repeat-containing protein" evidence="2">
    <location>
        <begin position="29"/>
        <end position="525"/>
    </location>
</feature>
<evidence type="ECO:0000313" key="3">
    <source>
        <dbReference type="EMBL" id="GAA1748910.1"/>
    </source>
</evidence>
<evidence type="ECO:0000313" key="4">
    <source>
        <dbReference type="Proteomes" id="UP001501204"/>
    </source>
</evidence>
<gene>
    <name evidence="3" type="ORF">GCM10009767_04670</name>
</gene>
<feature type="signal peptide" evidence="2">
    <location>
        <begin position="1"/>
        <end position="28"/>
    </location>
</feature>
<keyword evidence="4" id="KW-1185">Reference proteome</keyword>
<dbReference type="RefSeq" id="WP_344119466.1">
    <property type="nucleotide sequence ID" value="NZ_BAAAOA010000007.1"/>
</dbReference>
<feature type="compositionally biased region" description="Low complexity" evidence="1">
    <location>
        <begin position="229"/>
        <end position="243"/>
    </location>
</feature>
<sequence length="525" mass="53343">MKISALRLPAAVAACFAVALTGAPGAFAAPSAPAPGVSAGPTTAPGPTAGSVAPTVRLAPADDESTVPAGRTALVDVLANDHLEDPTTVRLLLVDPSAPDSDAELVDELRTDLGSVRVVSPGTGPEALPEGWDEVPDHPVLALTPAPDGPADARPVEVGYAVVDATGAAARAVLTVAPAPEAQASPGASAEPTTSAGAAEPAVPAEPTAGDEPTTQSSPGAEPAEGRQAAPEETAAAAAAENAAVPAEVRQALEAAAARSGSRTGEPTAGMRPWKGGWEWPHQRGVVLWSEAHGAHFVQLRGAIGHRWITTGGVEALGWPVEDEVCGLAGGGCRQSFSKAHTIYWSPATGARTVQSRGAIGHKWALGGREAGAYGYPTTDEVCGLAGGGCRQSFSKAHTIYWSPATGARTVQSRGAIGHKWALGGRETGAYGYPTTDEVCGLAGGGCRQSFSKAHTIYWSPGTGGTGGQDERRHRSAVDRHGTRAGDARLSGHRRGRHRDRAPDVPAGTRHLEPGHGGPHAPVPR</sequence>
<dbReference type="InterPro" id="IPR013207">
    <property type="entry name" value="LGFP"/>
</dbReference>
<feature type="compositionally biased region" description="Low complexity" evidence="1">
    <location>
        <begin position="196"/>
        <end position="210"/>
    </location>
</feature>
<feature type="compositionally biased region" description="Basic and acidic residues" evidence="1">
    <location>
        <begin position="469"/>
        <end position="487"/>
    </location>
</feature>
<organism evidence="3 4">
    <name type="scientific">Kocuria aegyptia</name>
    <dbReference type="NCBI Taxonomy" id="330943"/>
    <lineage>
        <taxon>Bacteria</taxon>
        <taxon>Bacillati</taxon>
        <taxon>Actinomycetota</taxon>
        <taxon>Actinomycetes</taxon>
        <taxon>Micrococcales</taxon>
        <taxon>Micrococcaceae</taxon>
        <taxon>Kocuria</taxon>
    </lineage>
</organism>
<feature type="region of interest" description="Disordered" evidence="1">
    <location>
        <begin position="180"/>
        <end position="243"/>
    </location>
</feature>
<feature type="region of interest" description="Disordered" evidence="1">
    <location>
        <begin position="31"/>
        <end position="53"/>
    </location>
</feature>
<evidence type="ECO:0008006" key="5">
    <source>
        <dbReference type="Google" id="ProtNLM"/>
    </source>
</evidence>